<dbReference type="GeneID" id="30145044"/>
<dbReference type="Proteomes" id="UP000094336">
    <property type="component" value="Unassembled WGS sequence"/>
</dbReference>
<evidence type="ECO:0000313" key="1">
    <source>
        <dbReference type="EMBL" id="ODQ79024.1"/>
    </source>
</evidence>
<evidence type="ECO:0000313" key="2">
    <source>
        <dbReference type="Proteomes" id="UP000094336"/>
    </source>
</evidence>
<dbReference type="RefSeq" id="XP_018984352.1">
    <property type="nucleotide sequence ID" value="XM_019127191.1"/>
</dbReference>
<protein>
    <submittedName>
        <fullName evidence="1">Uncharacterized protein</fullName>
    </submittedName>
</protein>
<reference evidence="2" key="1">
    <citation type="submission" date="2016-05" db="EMBL/GenBank/DDBJ databases">
        <title>Comparative genomics of biotechnologically important yeasts.</title>
        <authorList>
            <consortium name="DOE Joint Genome Institute"/>
            <person name="Riley R."/>
            <person name="Haridas S."/>
            <person name="Wolfe K.H."/>
            <person name="Lopes M.R."/>
            <person name="Hittinger C.T."/>
            <person name="Goker M."/>
            <person name="Salamov A."/>
            <person name="Wisecaver J."/>
            <person name="Long T.M."/>
            <person name="Aerts A.L."/>
            <person name="Barry K."/>
            <person name="Choi C."/>
            <person name="Clum A."/>
            <person name="Coughlan A.Y."/>
            <person name="Deshpande S."/>
            <person name="Douglass A.P."/>
            <person name="Hanson S.J."/>
            <person name="Klenk H.-P."/>
            <person name="Labutti K."/>
            <person name="Lapidus A."/>
            <person name="Lindquist E."/>
            <person name="Lipzen A."/>
            <person name="Meier-Kolthoff J.P."/>
            <person name="Ohm R.A."/>
            <person name="Otillar R.P."/>
            <person name="Pangilinan J."/>
            <person name="Peng Y."/>
            <person name="Rokas A."/>
            <person name="Rosa C.A."/>
            <person name="Scheuner C."/>
            <person name="Sibirny A.A."/>
            <person name="Slot J.C."/>
            <person name="Stielow J.B."/>
            <person name="Sun H."/>
            <person name="Kurtzman C.P."/>
            <person name="Blackwell M."/>
            <person name="Grigoriev I.V."/>
            <person name="Jeffries T.W."/>
        </authorList>
    </citation>
    <scope>NUCLEOTIDE SEQUENCE [LARGE SCALE GENOMIC DNA]</scope>
    <source>
        <strain evidence="2">NRRL Y-12698</strain>
    </source>
</reference>
<proteinExistence type="predicted"/>
<gene>
    <name evidence="1" type="ORF">BABINDRAFT_147069</name>
</gene>
<dbReference type="AlphaFoldDB" id="A0A1E3QNK4"/>
<accession>A0A1E3QNK4</accession>
<keyword evidence="2" id="KW-1185">Reference proteome</keyword>
<dbReference type="EMBL" id="KV454433">
    <property type="protein sequence ID" value="ODQ79024.1"/>
    <property type="molecule type" value="Genomic_DNA"/>
</dbReference>
<name>A0A1E3QNK4_9ASCO</name>
<sequence>MMKDTLYNCYGRRRLFFGRVKESCSPCQPFSYKRGRVRLKTLRRNISHRSVSFIASSNVETPVTCNI</sequence>
<organism evidence="1 2">
    <name type="scientific">Babjeviella inositovora NRRL Y-12698</name>
    <dbReference type="NCBI Taxonomy" id="984486"/>
    <lineage>
        <taxon>Eukaryota</taxon>
        <taxon>Fungi</taxon>
        <taxon>Dikarya</taxon>
        <taxon>Ascomycota</taxon>
        <taxon>Saccharomycotina</taxon>
        <taxon>Pichiomycetes</taxon>
        <taxon>Serinales incertae sedis</taxon>
        <taxon>Babjeviella</taxon>
    </lineage>
</organism>